<accession>A0ABU7UW58</accession>
<gene>
    <name evidence="3" type="ORF">V3390_00185</name>
</gene>
<evidence type="ECO:0000256" key="1">
    <source>
        <dbReference type="SAM" id="Coils"/>
    </source>
</evidence>
<organism evidence="3 4">
    <name type="scientific">Aquilutibacter rugosus</name>
    <dbReference type="NCBI Taxonomy" id="3115820"/>
    <lineage>
        <taxon>Bacteria</taxon>
        <taxon>Pseudomonadati</taxon>
        <taxon>Pseudomonadota</taxon>
        <taxon>Gammaproteobacteria</taxon>
        <taxon>Lysobacterales</taxon>
        <taxon>Lysobacteraceae</taxon>
        <taxon>Aquilutibacter</taxon>
    </lineage>
</organism>
<reference evidence="3 4" key="1">
    <citation type="submission" date="2024-01" db="EMBL/GenBank/DDBJ databases">
        <title>Novel species of the genus Luteimonas isolated from rivers.</title>
        <authorList>
            <person name="Lu H."/>
        </authorList>
    </citation>
    <scope>NUCLEOTIDE SEQUENCE [LARGE SCALE GENOMIC DNA]</scope>
    <source>
        <strain evidence="3 4">FXH3W</strain>
    </source>
</reference>
<protein>
    <submittedName>
        <fullName evidence="3">Uncharacterized protein</fullName>
    </submittedName>
</protein>
<sequence>MRLNLSSPVLIKAWPYAAGALLLALALGAASGGYASYKWMSGKVERAERRLLEKERDDAVDAVRQVSDAAEALRADAAAASIRRQEAARRMESIANQLETQRHAIEKFQQQQKQSLESLLRQHPDLRYLDLGDDILRHWNQSNKGAATGSGSAPATTPAKRDAAVSALAPGCGVLVAGTARQPRCGHGGLPRLPGDTRGAGRVGPGVAGNGTSLVLLRAQAHQPSDEGLRQ</sequence>
<feature type="compositionally biased region" description="Low complexity" evidence="2">
    <location>
        <begin position="145"/>
        <end position="158"/>
    </location>
</feature>
<evidence type="ECO:0000256" key="2">
    <source>
        <dbReference type="SAM" id="MobiDB-lite"/>
    </source>
</evidence>
<proteinExistence type="predicted"/>
<evidence type="ECO:0000313" key="4">
    <source>
        <dbReference type="Proteomes" id="UP001356170"/>
    </source>
</evidence>
<keyword evidence="1" id="KW-0175">Coiled coil</keyword>
<comment type="caution">
    <text evidence="3">The sequence shown here is derived from an EMBL/GenBank/DDBJ whole genome shotgun (WGS) entry which is preliminary data.</text>
</comment>
<feature type="coiled-coil region" evidence="1">
    <location>
        <begin position="70"/>
        <end position="111"/>
    </location>
</feature>
<keyword evidence="4" id="KW-1185">Reference proteome</keyword>
<dbReference type="EMBL" id="JAZHBO010000001">
    <property type="protein sequence ID" value="MEF2154665.1"/>
    <property type="molecule type" value="Genomic_DNA"/>
</dbReference>
<feature type="region of interest" description="Disordered" evidence="2">
    <location>
        <begin position="142"/>
        <end position="162"/>
    </location>
</feature>
<dbReference type="RefSeq" id="WP_331702845.1">
    <property type="nucleotide sequence ID" value="NZ_JAZHBO010000001.1"/>
</dbReference>
<dbReference type="Proteomes" id="UP001356170">
    <property type="component" value="Unassembled WGS sequence"/>
</dbReference>
<name>A0ABU7UW58_9GAMM</name>
<evidence type="ECO:0000313" key="3">
    <source>
        <dbReference type="EMBL" id="MEF2154665.1"/>
    </source>
</evidence>